<protein>
    <submittedName>
        <fullName evidence="1">Uncharacterized protein</fullName>
    </submittedName>
</protein>
<keyword evidence="2" id="KW-1185">Reference proteome</keyword>
<sequence>MSRYNPRNDPYGNGSHRSNDRYGGREYDAYDQPRSRGRGPPSENDYYEDSPHSRRFSHTACPPCYSGPRGHDAYSNPRSGRYDELDEYLDRGTGRCHQDFDDDPLTRPGRNSHGSSYGRPCMTRDSSPDDLPPRISYGRHGGSFEVYPGGRDVVLEPGERRSTAPLSRQDAELIERTKGDLPRRELLQIAIRAEADAASRYEVDPDDFDGFVKTNLGWFVVWRK</sequence>
<evidence type="ECO:0000313" key="1">
    <source>
        <dbReference type="EMBL" id="KAF2630526.1"/>
    </source>
</evidence>
<organism evidence="1 2">
    <name type="scientific">Macroventuria anomochaeta</name>
    <dbReference type="NCBI Taxonomy" id="301207"/>
    <lineage>
        <taxon>Eukaryota</taxon>
        <taxon>Fungi</taxon>
        <taxon>Dikarya</taxon>
        <taxon>Ascomycota</taxon>
        <taxon>Pezizomycotina</taxon>
        <taxon>Dothideomycetes</taxon>
        <taxon>Pleosporomycetidae</taxon>
        <taxon>Pleosporales</taxon>
        <taxon>Pleosporineae</taxon>
        <taxon>Didymellaceae</taxon>
        <taxon>Macroventuria</taxon>
    </lineage>
</organism>
<evidence type="ECO:0000313" key="2">
    <source>
        <dbReference type="Proteomes" id="UP000799754"/>
    </source>
</evidence>
<dbReference type="EMBL" id="MU006707">
    <property type="protein sequence ID" value="KAF2630526.1"/>
    <property type="molecule type" value="Genomic_DNA"/>
</dbReference>
<gene>
    <name evidence="1" type="ORF">BU25DRAFT_456249</name>
</gene>
<dbReference type="Proteomes" id="UP000799754">
    <property type="component" value="Unassembled WGS sequence"/>
</dbReference>
<reference evidence="1" key="1">
    <citation type="journal article" date="2020" name="Stud. Mycol.">
        <title>101 Dothideomycetes genomes: a test case for predicting lifestyles and emergence of pathogens.</title>
        <authorList>
            <person name="Haridas S."/>
            <person name="Albert R."/>
            <person name="Binder M."/>
            <person name="Bloem J."/>
            <person name="Labutti K."/>
            <person name="Salamov A."/>
            <person name="Andreopoulos B."/>
            <person name="Baker S."/>
            <person name="Barry K."/>
            <person name="Bills G."/>
            <person name="Bluhm B."/>
            <person name="Cannon C."/>
            <person name="Castanera R."/>
            <person name="Culley D."/>
            <person name="Daum C."/>
            <person name="Ezra D."/>
            <person name="Gonzalez J."/>
            <person name="Henrissat B."/>
            <person name="Kuo A."/>
            <person name="Liang C."/>
            <person name="Lipzen A."/>
            <person name="Lutzoni F."/>
            <person name="Magnuson J."/>
            <person name="Mondo S."/>
            <person name="Nolan M."/>
            <person name="Ohm R."/>
            <person name="Pangilinan J."/>
            <person name="Park H.-J."/>
            <person name="Ramirez L."/>
            <person name="Alfaro M."/>
            <person name="Sun H."/>
            <person name="Tritt A."/>
            <person name="Yoshinaga Y."/>
            <person name="Zwiers L.-H."/>
            <person name="Turgeon B."/>
            <person name="Goodwin S."/>
            <person name="Spatafora J."/>
            <person name="Crous P."/>
            <person name="Grigoriev I."/>
        </authorList>
    </citation>
    <scope>NUCLEOTIDE SEQUENCE</scope>
    <source>
        <strain evidence="1">CBS 525.71</strain>
    </source>
</reference>
<name>A0ACB6S8I6_9PLEO</name>
<comment type="caution">
    <text evidence="1">The sequence shown here is derived from an EMBL/GenBank/DDBJ whole genome shotgun (WGS) entry which is preliminary data.</text>
</comment>
<proteinExistence type="predicted"/>
<accession>A0ACB6S8I6</accession>